<gene>
    <name evidence="2" type="ORF">BO99DRAFT_39876</name>
</gene>
<feature type="region of interest" description="Disordered" evidence="1">
    <location>
        <begin position="451"/>
        <end position="494"/>
    </location>
</feature>
<reference evidence="2 3" key="1">
    <citation type="submission" date="2018-02" db="EMBL/GenBank/DDBJ databases">
        <title>The genomes of Aspergillus section Nigri reveals drivers in fungal speciation.</title>
        <authorList>
            <consortium name="DOE Joint Genome Institute"/>
            <person name="Vesth T.C."/>
            <person name="Nybo J."/>
            <person name="Theobald S."/>
            <person name="Brandl J."/>
            <person name="Frisvad J.C."/>
            <person name="Nielsen K.F."/>
            <person name="Lyhne E.K."/>
            <person name="Kogle M.E."/>
            <person name="Kuo A."/>
            <person name="Riley R."/>
            <person name="Clum A."/>
            <person name="Nolan M."/>
            <person name="Lipzen A."/>
            <person name="Salamov A."/>
            <person name="Henrissat B."/>
            <person name="Wiebenga A."/>
            <person name="De vries R.P."/>
            <person name="Grigoriev I.V."/>
            <person name="Mortensen U.H."/>
            <person name="Andersen M.R."/>
            <person name="Baker S.E."/>
        </authorList>
    </citation>
    <scope>NUCLEOTIDE SEQUENCE [LARGE SCALE GENOMIC DNA]</scope>
    <source>
        <strain evidence="2 3">CBS 115571</strain>
    </source>
</reference>
<evidence type="ECO:0000313" key="3">
    <source>
        <dbReference type="Proteomes" id="UP000249829"/>
    </source>
</evidence>
<protein>
    <submittedName>
        <fullName evidence="2">Uncharacterized protein</fullName>
    </submittedName>
</protein>
<sequence length="494" mass="54770">MNVLDIALTCSPSTSNQVLAGGLAIKSNQNDLLDHDYLMDESNSSEDLRIRGYRDRKRARTAKKLSKRTVYTDAGCLGSLPLGAIALDIPAYLSVQNYLYYTDYKIIATTSQYTKPSSTAKPTRTIRTQVTTTVYPTSTLTCRGDKLPQACYHYSSAAQKSTYSWATCSNVAFSADYRRLPIRWNSQHKSYEEWTAYIAKSYVNGMNKRKKVSCDRDEWPPNHFQQGRADGLIRFLPQDQNRAAGVTSLGGWKGFCKFPPERTVNVQGGPIVDVGPSYEQTIFTSTIITLSVMRYTWASVSPPGGDPFGLTANVCRPSVLTNDVGFALFTDDAWYNGNGPSAYQFSPGALTVGKSQPTWRKRDFIWNEQERMMVVDEGNTTRRATPEELESELGLTRCATPDCVAELEILAHQQAEEGFATVANDAVKTIEAVLTPTPASSTSSIIITSTHASRPGLQPGISQPTATSHKGTAYGDWTHTDHHPHHHHHHHHHR</sequence>
<dbReference type="STRING" id="1450538.A0A2V5GRP7"/>
<evidence type="ECO:0000313" key="2">
    <source>
        <dbReference type="EMBL" id="PYI13869.1"/>
    </source>
</evidence>
<feature type="compositionally biased region" description="Polar residues" evidence="1">
    <location>
        <begin position="460"/>
        <end position="470"/>
    </location>
</feature>
<evidence type="ECO:0000256" key="1">
    <source>
        <dbReference type="SAM" id="MobiDB-lite"/>
    </source>
</evidence>
<proteinExistence type="predicted"/>
<name>A0A2V5GRP7_ASPV1</name>
<dbReference type="Proteomes" id="UP000249829">
    <property type="component" value="Unassembled WGS sequence"/>
</dbReference>
<dbReference type="EMBL" id="KZ825228">
    <property type="protein sequence ID" value="PYI13869.1"/>
    <property type="molecule type" value="Genomic_DNA"/>
</dbReference>
<feature type="compositionally biased region" description="Basic residues" evidence="1">
    <location>
        <begin position="482"/>
        <end position="494"/>
    </location>
</feature>
<dbReference type="AlphaFoldDB" id="A0A2V5GRP7"/>
<keyword evidence="3" id="KW-1185">Reference proteome</keyword>
<organism evidence="2 3">
    <name type="scientific">Aspergillus violaceofuscus (strain CBS 115571)</name>
    <dbReference type="NCBI Taxonomy" id="1450538"/>
    <lineage>
        <taxon>Eukaryota</taxon>
        <taxon>Fungi</taxon>
        <taxon>Dikarya</taxon>
        <taxon>Ascomycota</taxon>
        <taxon>Pezizomycotina</taxon>
        <taxon>Eurotiomycetes</taxon>
        <taxon>Eurotiomycetidae</taxon>
        <taxon>Eurotiales</taxon>
        <taxon>Aspergillaceae</taxon>
        <taxon>Aspergillus</taxon>
    </lineage>
</organism>
<accession>A0A2V5GRP7</accession>